<dbReference type="GO" id="GO:0055085">
    <property type="term" value="P:transmembrane transport"/>
    <property type="evidence" value="ECO:0007669"/>
    <property type="project" value="InterPro"/>
</dbReference>
<keyword evidence="5" id="KW-0677">Repeat</keyword>
<dbReference type="EMBL" id="CADEBC010000208">
    <property type="protein sequence ID" value="CAB3226353.1"/>
    <property type="molecule type" value="Genomic_DNA"/>
</dbReference>
<dbReference type="Pfam" id="PF00153">
    <property type="entry name" value="Mito_carr"/>
    <property type="match status" value="3"/>
</dbReference>
<keyword evidence="6 7" id="KW-0472">Membrane</keyword>
<dbReference type="SUPFAM" id="SSF103506">
    <property type="entry name" value="Mitochondrial carrier"/>
    <property type="match status" value="1"/>
</dbReference>
<dbReference type="OrthoDB" id="18574at2759"/>
<evidence type="ECO:0000256" key="4">
    <source>
        <dbReference type="ARBA" id="ARBA00022692"/>
    </source>
</evidence>
<dbReference type="PANTHER" id="PTHR24089">
    <property type="entry name" value="SOLUTE CARRIER FAMILY 25"/>
    <property type="match status" value="1"/>
</dbReference>
<gene>
    <name evidence="9" type="ORF">APLA_LOCUS2816</name>
</gene>
<dbReference type="InterPro" id="IPR023395">
    <property type="entry name" value="MCP_dom_sf"/>
</dbReference>
<feature type="repeat" description="Solcar" evidence="7">
    <location>
        <begin position="221"/>
        <end position="321"/>
    </location>
</feature>
<organism evidence="9 10">
    <name type="scientific">Arctia plantaginis</name>
    <name type="common">Wood tiger moth</name>
    <name type="synonym">Phalaena plantaginis</name>
    <dbReference type="NCBI Taxonomy" id="874455"/>
    <lineage>
        <taxon>Eukaryota</taxon>
        <taxon>Metazoa</taxon>
        <taxon>Ecdysozoa</taxon>
        <taxon>Arthropoda</taxon>
        <taxon>Hexapoda</taxon>
        <taxon>Insecta</taxon>
        <taxon>Pterygota</taxon>
        <taxon>Neoptera</taxon>
        <taxon>Endopterygota</taxon>
        <taxon>Lepidoptera</taxon>
        <taxon>Glossata</taxon>
        <taxon>Ditrysia</taxon>
        <taxon>Noctuoidea</taxon>
        <taxon>Erebidae</taxon>
        <taxon>Arctiinae</taxon>
        <taxon>Arctia</taxon>
    </lineage>
</organism>
<evidence type="ECO:0000256" key="7">
    <source>
        <dbReference type="PROSITE-ProRule" id="PRU00282"/>
    </source>
</evidence>
<feature type="repeat" description="Solcar" evidence="7">
    <location>
        <begin position="105"/>
        <end position="189"/>
    </location>
</feature>
<evidence type="ECO:0000256" key="8">
    <source>
        <dbReference type="RuleBase" id="RU000488"/>
    </source>
</evidence>
<evidence type="ECO:0000256" key="1">
    <source>
        <dbReference type="ARBA" id="ARBA00004141"/>
    </source>
</evidence>
<dbReference type="Proteomes" id="UP000494106">
    <property type="component" value="Unassembled WGS sequence"/>
</dbReference>
<evidence type="ECO:0000256" key="6">
    <source>
        <dbReference type="ARBA" id="ARBA00023136"/>
    </source>
</evidence>
<dbReference type="InterPro" id="IPR018108">
    <property type="entry name" value="MCP_transmembrane"/>
</dbReference>
<keyword evidence="4 7" id="KW-0812">Transmembrane</keyword>
<comment type="similarity">
    <text evidence="2 8">Belongs to the mitochondrial carrier (TC 2.A.29) family.</text>
</comment>
<evidence type="ECO:0000256" key="5">
    <source>
        <dbReference type="ARBA" id="ARBA00022737"/>
    </source>
</evidence>
<reference evidence="9 10" key="1">
    <citation type="submission" date="2020-04" db="EMBL/GenBank/DDBJ databases">
        <authorList>
            <person name="Wallbank WR R."/>
            <person name="Pardo Diaz C."/>
            <person name="Kozak K."/>
            <person name="Martin S."/>
            <person name="Jiggins C."/>
            <person name="Moest M."/>
            <person name="Warren A I."/>
            <person name="Byers J.R.P. K."/>
            <person name="Montejo-Kovacevich G."/>
            <person name="Yen C E."/>
        </authorList>
    </citation>
    <scope>NUCLEOTIDE SEQUENCE [LARGE SCALE GENOMIC DNA]</scope>
</reference>
<keyword evidence="3 8" id="KW-0813">Transport</keyword>
<dbReference type="InterPro" id="IPR002067">
    <property type="entry name" value="MCP"/>
</dbReference>
<evidence type="ECO:0008006" key="11">
    <source>
        <dbReference type="Google" id="ProtNLM"/>
    </source>
</evidence>
<dbReference type="AlphaFoldDB" id="A0A8S0Z3A7"/>
<accession>A0A8S0Z3A7</accession>
<name>A0A8S0Z3A7_ARCPL</name>
<comment type="subcellular location">
    <subcellularLocation>
        <location evidence="1">Membrane</location>
        <topology evidence="1">Multi-pass membrane protein</topology>
    </subcellularLocation>
</comment>
<dbReference type="Gene3D" id="1.50.40.10">
    <property type="entry name" value="Mitochondrial carrier domain"/>
    <property type="match status" value="1"/>
</dbReference>
<dbReference type="PROSITE" id="PS50920">
    <property type="entry name" value="SOLCAR"/>
    <property type="match status" value="3"/>
</dbReference>
<protein>
    <recommendedName>
        <fullName evidence="11">Mitochondrial carrier protein</fullName>
    </recommendedName>
</protein>
<sequence>MVGYHKDDPMNTEQKLVAGVFSGIMTRFITQPMDVIKVRAQLIKKPKKSILRIGRKILTEEGKLAFFQGHMLGQVHSILSVSSQFYVYELTTAYASEILPQNTINKSVVSLMCGAWAGCVSTTLVIPLEVIRVRQILLHDQYAGLLRGAKKVYQTGGILAFYEGLSASLLQMGPAVGISFTTFRIVQQLILRQFETEACTDKQKRTGDCSTAKGNLHKPQNLMIASSIAGSIAGFVSKTLTYPFDLAKRRLQIGSHISDTKYKIPSQVAQLAQCKKLTDCFIKAYQKEGFPGFFRGWIANVLIIICAVKSKIMKKSSMSNNAMGSRLRSDLSRYKSPYFRIRYY</sequence>
<evidence type="ECO:0000256" key="2">
    <source>
        <dbReference type="ARBA" id="ARBA00006375"/>
    </source>
</evidence>
<proteinExistence type="inferred from homology"/>
<dbReference type="GO" id="GO:0016020">
    <property type="term" value="C:membrane"/>
    <property type="evidence" value="ECO:0007669"/>
    <property type="project" value="UniProtKB-SubCell"/>
</dbReference>
<evidence type="ECO:0000313" key="9">
    <source>
        <dbReference type="EMBL" id="CAB3226353.1"/>
    </source>
</evidence>
<evidence type="ECO:0000313" key="10">
    <source>
        <dbReference type="Proteomes" id="UP000494106"/>
    </source>
</evidence>
<dbReference type="PRINTS" id="PR00926">
    <property type="entry name" value="MITOCARRIER"/>
</dbReference>
<feature type="repeat" description="Solcar" evidence="7">
    <location>
        <begin position="10"/>
        <end position="94"/>
    </location>
</feature>
<evidence type="ECO:0000256" key="3">
    <source>
        <dbReference type="ARBA" id="ARBA00022448"/>
    </source>
</evidence>
<comment type="caution">
    <text evidence="9">The sequence shown here is derived from an EMBL/GenBank/DDBJ whole genome shotgun (WGS) entry which is preliminary data.</text>
</comment>
<keyword evidence="10" id="KW-1185">Reference proteome</keyword>